<dbReference type="InterPro" id="IPR024520">
    <property type="entry name" value="DUF3558"/>
</dbReference>
<accession>A0A1G9AMA8</accession>
<feature type="region of interest" description="Disordered" evidence="1">
    <location>
        <begin position="24"/>
        <end position="62"/>
    </location>
</feature>
<organism evidence="3 4">
    <name type="scientific">Actinopolyspora mzabensis</name>
    <dbReference type="NCBI Taxonomy" id="995066"/>
    <lineage>
        <taxon>Bacteria</taxon>
        <taxon>Bacillati</taxon>
        <taxon>Actinomycetota</taxon>
        <taxon>Actinomycetes</taxon>
        <taxon>Actinopolysporales</taxon>
        <taxon>Actinopolysporaceae</taxon>
        <taxon>Actinopolyspora</taxon>
    </lineage>
</organism>
<evidence type="ECO:0000313" key="3">
    <source>
        <dbReference type="EMBL" id="SDK28472.1"/>
    </source>
</evidence>
<sequence length="203" mass="21453">MHKARRGSVIAGGLALTMALAACSSDSTGQTGNPEDTTTSSVTSSDSQSGTGITNPKNPAALEPCELLPDEAATTLGVETKGERIPNDLKPSLPDLCRWRAGEIVSERVSLVAFPGRTIQQYYDNKSSYGYFEKLEVSGHPAVVTNDKDPAKSSGCAMYMAANENQIVLSSTFISTENIGKVNPCDLAKQALELSLPSWPAAK</sequence>
<name>A0A1G9AMA8_ACTMZ</name>
<dbReference type="Proteomes" id="UP000199213">
    <property type="component" value="Unassembled WGS sequence"/>
</dbReference>
<dbReference type="Pfam" id="PF12079">
    <property type="entry name" value="DUF3558"/>
    <property type="match status" value="1"/>
</dbReference>
<reference evidence="4" key="1">
    <citation type="submission" date="2016-10" db="EMBL/GenBank/DDBJ databases">
        <authorList>
            <person name="Varghese N."/>
            <person name="Submissions S."/>
        </authorList>
    </citation>
    <scope>NUCLEOTIDE SEQUENCE [LARGE SCALE GENOMIC DNA]</scope>
    <source>
        <strain evidence="4">DSM 45460</strain>
    </source>
</reference>
<keyword evidence="4" id="KW-1185">Reference proteome</keyword>
<feature type="compositionally biased region" description="Polar residues" evidence="1">
    <location>
        <begin position="24"/>
        <end position="36"/>
    </location>
</feature>
<evidence type="ECO:0008006" key="5">
    <source>
        <dbReference type="Google" id="ProtNLM"/>
    </source>
</evidence>
<gene>
    <name evidence="3" type="ORF">SAMN04487820_106138</name>
</gene>
<feature type="compositionally biased region" description="Low complexity" evidence="1">
    <location>
        <begin position="37"/>
        <end position="51"/>
    </location>
</feature>
<feature type="chain" id="PRO_5011741677" description="DUF3558 domain-containing protein" evidence="2">
    <location>
        <begin position="22"/>
        <end position="203"/>
    </location>
</feature>
<dbReference type="AlphaFoldDB" id="A0A1G9AMA8"/>
<evidence type="ECO:0000256" key="1">
    <source>
        <dbReference type="SAM" id="MobiDB-lite"/>
    </source>
</evidence>
<dbReference type="PROSITE" id="PS51257">
    <property type="entry name" value="PROKAR_LIPOPROTEIN"/>
    <property type="match status" value="1"/>
</dbReference>
<dbReference type="OrthoDB" id="3694744at2"/>
<dbReference type="RefSeq" id="WP_092628072.1">
    <property type="nucleotide sequence ID" value="NZ_FNFM01000006.1"/>
</dbReference>
<dbReference type="EMBL" id="FNFM01000006">
    <property type="protein sequence ID" value="SDK28472.1"/>
    <property type="molecule type" value="Genomic_DNA"/>
</dbReference>
<feature type="signal peptide" evidence="2">
    <location>
        <begin position="1"/>
        <end position="21"/>
    </location>
</feature>
<protein>
    <recommendedName>
        <fullName evidence="5">DUF3558 domain-containing protein</fullName>
    </recommendedName>
</protein>
<evidence type="ECO:0000256" key="2">
    <source>
        <dbReference type="SAM" id="SignalP"/>
    </source>
</evidence>
<evidence type="ECO:0000313" key="4">
    <source>
        <dbReference type="Proteomes" id="UP000199213"/>
    </source>
</evidence>
<keyword evidence="2" id="KW-0732">Signal</keyword>
<proteinExistence type="predicted"/>